<evidence type="ECO:0000313" key="3">
    <source>
        <dbReference type="EMBL" id="TGV00696.1"/>
    </source>
</evidence>
<dbReference type="InterPro" id="IPR026444">
    <property type="entry name" value="Secre_tail"/>
</dbReference>
<dbReference type="AlphaFoldDB" id="A0A4S1DRX6"/>
<keyword evidence="2" id="KW-0812">Transmembrane</keyword>
<keyword evidence="2" id="KW-0472">Membrane</keyword>
<evidence type="ECO:0000256" key="2">
    <source>
        <dbReference type="SAM" id="Phobius"/>
    </source>
</evidence>
<organism evidence="3 4">
    <name type="scientific">Flavivirga rizhaonensis</name>
    <dbReference type="NCBI Taxonomy" id="2559571"/>
    <lineage>
        <taxon>Bacteria</taxon>
        <taxon>Pseudomonadati</taxon>
        <taxon>Bacteroidota</taxon>
        <taxon>Flavobacteriia</taxon>
        <taxon>Flavobacteriales</taxon>
        <taxon>Flavobacteriaceae</taxon>
        <taxon>Flavivirga</taxon>
    </lineage>
</organism>
<name>A0A4S1DRX6_9FLAO</name>
<protein>
    <submittedName>
        <fullName evidence="3">T9SS type A sorting domain-containing protein</fullName>
    </submittedName>
</protein>
<keyword evidence="1" id="KW-0732">Signal</keyword>
<comment type="caution">
    <text evidence="3">The sequence shown here is derived from an EMBL/GenBank/DDBJ whole genome shotgun (WGS) entry which is preliminary data.</text>
</comment>
<keyword evidence="4" id="KW-1185">Reference proteome</keyword>
<dbReference type="Proteomes" id="UP000307602">
    <property type="component" value="Unassembled WGS sequence"/>
</dbReference>
<dbReference type="EMBL" id="SRSO01000036">
    <property type="protein sequence ID" value="TGV00696.1"/>
    <property type="molecule type" value="Genomic_DNA"/>
</dbReference>
<reference evidence="3 4" key="1">
    <citation type="submission" date="2019-04" db="EMBL/GenBank/DDBJ databases">
        <authorList>
            <person name="Liu A."/>
        </authorList>
    </citation>
    <scope>NUCLEOTIDE SEQUENCE [LARGE SCALE GENOMIC DNA]</scope>
    <source>
        <strain evidence="3 4">RZ03</strain>
    </source>
</reference>
<dbReference type="OrthoDB" id="1652165at2"/>
<evidence type="ECO:0000256" key="1">
    <source>
        <dbReference type="ARBA" id="ARBA00022729"/>
    </source>
</evidence>
<proteinExistence type="predicted"/>
<evidence type="ECO:0000313" key="4">
    <source>
        <dbReference type="Proteomes" id="UP000307602"/>
    </source>
</evidence>
<keyword evidence="2" id="KW-1133">Transmembrane helix</keyword>
<dbReference type="NCBIfam" id="TIGR04183">
    <property type="entry name" value="Por_Secre_tail"/>
    <property type="match status" value="1"/>
</dbReference>
<feature type="transmembrane region" description="Helical" evidence="2">
    <location>
        <begin position="43"/>
        <end position="61"/>
    </location>
</feature>
<sequence>MVSKITIDKLTIRIRIYKNQIHCAERSRSIDFKLNIMKKITPLKSLAFLITCLLVVTFGYGQEIISYSSVANAGCSGIISSDPNIDLVSTSGICRSSGINANAGATYNSRDWTTSASIDVNDYLEWTLTPDSGYEIDLTTMDLTYDRSGTGPTMVDIQVDTGSGFSSIFTDASVSAGTENNNGIDLSTITGITGTITFRLYAYNSTGATGTFDIDENTATNKGIVINGTVSALPTCSSPTVTWTAGAWSPVTGPNINTPVIIADDYDTSTGSFRACSLTVNSGFTLNIIDNTFVEVQNDVDVDGNITVQNHGAFVQNDDASSFTLGTGTSLVRKSTSILNNWYDYTYWSSPVSGLTIATSPLVDSDRRYWYDATNYLDILAEVGNTGVYNSGSDDIDDDGNDWQFAGNTYTMDAGVGFAATHSRIGYIGALSYNYNFNGAFNNGPYTTSISYNSANTGGHWNLIGNPYPCALDFNAFYTANSAVVDGAAYLWSHRTAPSSTTSGNENLNFSQNDYAIITAGSGSINNSDNGDGVFPNDYIPSGQGFFIAGLSNGNVTFNNSMRMADGTSNSQFFKNSNSKKKNNSIDNKLWVNLTSDNGIFNQVLVAYVDGATNENDGMAYDAPRILSSGGASIIYTLINEESNKKYAIQGKNTNSINEEEVIPLGFYTSIELATLYKLSVAKIQGDFLNNNTIYLKDNILNKIHDLSTSDYTFTSEVGEFNDRFEIVFNASSLSVDNIATDKNSLSIVELDNDHVQFKTSNSLNIKAVAIYDLLGRQLYNFKGQKSSETYKLSNLNSTIYMAQVTLSNGTIITKKAVKK</sequence>
<accession>A0A4S1DRX6</accession>
<gene>
    <name evidence="3" type="ORF">EM932_18550</name>
</gene>